<dbReference type="EMBL" id="AP017378">
    <property type="protein sequence ID" value="BBD08661.1"/>
    <property type="molecule type" value="Genomic_DNA"/>
</dbReference>
<keyword evidence="1" id="KW-0472">Membrane</keyword>
<proteinExistence type="predicted"/>
<keyword evidence="3" id="KW-1185">Reference proteome</keyword>
<feature type="transmembrane region" description="Helical" evidence="1">
    <location>
        <begin position="7"/>
        <end position="31"/>
    </location>
</feature>
<keyword evidence="1" id="KW-1133">Transmembrane helix</keyword>
<dbReference type="KEGG" id="dfl:DFE_1935"/>
<name>A0A2Z6AZG5_9BACT</name>
<dbReference type="AlphaFoldDB" id="A0A2Z6AZG5"/>
<organism evidence="2 3">
    <name type="scientific">Desulfovibrio ferrophilus</name>
    <dbReference type="NCBI Taxonomy" id="241368"/>
    <lineage>
        <taxon>Bacteria</taxon>
        <taxon>Pseudomonadati</taxon>
        <taxon>Thermodesulfobacteriota</taxon>
        <taxon>Desulfovibrionia</taxon>
        <taxon>Desulfovibrionales</taxon>
        <taxon>Desulfovibrionaceae</taxon>
        <taxon>Desulfovibrio</taxon>
    </lineage>
</organism>
<dbReference type="Proteomes" id="UP000269883">
    <property type="component" value="Chromosome"/>
</dbReference>
<evidence type="ECO:0000313" key="3">
    <source>
        <dbReference type="Proteomes" id="UP000269883"/>
    </source>
</evidence>
<dbReference type="OrthoDB" id="5465253at2"/>
<sequence>MNILRVIIKILSFILAVPFVTYGFLGLIKTLSLEGPIDKYLGLVGNYHNPVTALILVVIGGCLIYGLNALANKIR</sequence>
<reference evidence="2 3" key="1">
    <citation type="journal article" date="2018" name="Sci. Adv.">
        <title>Multi-heme cytochromes provide a pathway for survival in energy-limited environments.</title>
        <authorList>
            <person name="Deng X."/>
            <person name="Dohmae N."/>
            <person name="Nealson K.H."/>
            <person name="Hashimoto K."/>
            <person name="Okamoto A."/>
        </authorList>
    </citation>
    <scope>NUCLEOTIDE SEQUENCE [LARGE SCALE GENOMIC DNA]</scope>
    <source>
        <strain evidence="2 3">IS5</strain>
    </source>
</reference>
<dbReference type="RefSeq" id="WP_126378944.1">
    <property type="nucleotide sequence ID" value="NZ_AP017378.1"/>
</dbReference>
<gene>
    <name evidence="2" type="ORF">DFE_1935</name>
</gene>
<feature type="transmembrane region" description="Helical" evidence="1">
    <location>
        <begin position="51"/>
        <end position="71"/>
    </location>
</feature>
<evidence type="ECO:0000313" key="2">
    <source>
        <dbReference type="EMBL" id="BBD08661.1"/>
    </source>
</evidence>
<keyword evidence="1" id="KW-0812">Transmembrane</keyword>
<accession>A0A2Z6AZG5</accession>
<evidence type="ECO:0000256" key="1">
    <source>
        <dbReference type="SAM" id="Phobius"/>
    </source>
</evidence>
<protein>
    <submittedName>
        <fullName evidence="2">Alkaline phosphatase</fullName>
    </submittedName>
</protein>